<comment type="caution">
    <text evidence="7">The sequence shown here is derived from an EMBL/GenBank/DDBJ whole genome shotgun (WGS) entry which is preliminary data.</text>
</comment>
<dbReference type="Gene3D" id="3.30.70.2740">
    <property type="match status" value="1"/>
</dbReference>
<evidence type="ECO:0000313" key="7">
    <source>
        <dbReference type="EMBL" id="MFK2903286.1"/>
    </source>
</evidence>
<evidence type="ECO:0000256" key="3">
    <source>
        <dbReference type="ARBA" id="ARBA00022630"/>
    </source>
</evidence>
<dbReference type="InterPro" id="IPR036318">
    <property type="entry name" value="FAD-bd_PCMH-like_sf"/>
</dbReference>
<evidence type="ECO:0000256" key="1">
    <source>
        <dbReference type="ARBA" id="ARBA00001974"/>
    </source>
</evidence>
<evidence type="ECO:0000259" key="6">
    <source>
        <dbReference type="PROSITE" id="PS51387"/>
    </source>
</evidence>
<keyword evidence="8" id="KW-1185">Reference proteome</keyword>
<evidence type="ECO:0000256" key="4">
    <source>
        <dbReference type="ARBA" id="ARBA00022827"/>
    </source>
</evidence>
<evidence type="ECO:0000313" key="8">
    <source>
        <dbReference type="Proteomes" id="UP001620460"/>
    </source>
</evidence>
<dbReference type="Gene3D" id="3.30.465.10">
    <property type="match status" value="1"/>
</dbReference>
<dbReference type="Proteomes" id="UP001620460">
    <property type="component" value="Unassembled WGS sequence"/>
</dbReference>
<dbReference type="Pfam" id="PF01565">
    <property type="entry name" value="FAD_binding_4"/>
    <property type="match status" value="1"/>
</dbReference>
<dbReference type="RefSeq" id="WP_404630587.1">
    <property type="nucleotide sequence ID" value="NZ_JADIKM010000001.1"/>
</dbReference>
<dbReference type="Gene3D" id="1.10.45.10">
    <property type="entry name" value="Vanillyl-alcohol Oxidase, Chain A, domain 4"/>
    <property type="match status" value="1"/>
</dbReference>
<organism evidence="7 8">
    <name type="scientific">Dyella ginsengisoli</name>
    <dbReference type="NCBI Taxonomy" id="363848"/>
    <lineage>
        <taxon>Bacteria</taxon>
        <taxon>Pseudomonadati</taxon>
        <taxon>Pseudomonadota</taxon>
        <taxon>Gammaproteobacteria</taxon>
        <taxon>Lysobacterales</taxon>
        <taxon>Rhodanobacteraceae</taxon>
        <taxon>Dyella</taxon>
    </lineage>
</organism>
<dbReference type="InterPro" id="IPR051264">
    <property type="entry name" value="FAD-oxidored/transferase_4"/>
</dbReference>
<comment type="cofactor">
    <cofactor evidence="1">
        <name>FAD</name>
        <dbReference type="ChEBI" id="CHEBI:57692"/>
    </cofactor>
</comment>
<evidence type="ECO:0000256" key="5">
    <source>
        <dbReference type="ARBA" id="ARBA00023002"/>
    </source>
</evidence>
<dbReference type="PROSITE" id="PS51387">
    <property type="entry name" value="FAD_PCMH"/>
    <property type="match status" value="1"/>
</dbReference>
<name>A0ABW8JQA9_9GAMM</name>
<gene>
    <name evidence="7" type="ORF">ISP17_04880</name>
</gene>
<keyword evidence="5" id="KW-0560">Oxidoreductase</keyword>
<dbReference type="EMBL" id="JADIKM010000001">
    <property type="protein sequence ID" value="MFK2903286.1"/>
    <property type="molecule type" value="Genomic_DNA"/>
</dbReference>
<dbReference type="InterPro" id="IPR004113">
    <property type="entry name" value="FAD-bd_oxidored_4_C"/>
</dbReference>
<keyword evidence="3" id="KW-0285">Flavoprotein</keyword>
<comment type="similarity">
    <text evidence="2">Belongs to the FAD-binding oxidoreductase/transferase type 4 family.</text>
</comment>
<evidence type="ECO:0000256" key="2">
    <source>
        <dbReference type="ARBA" id="ARBA00008000"/>
    </source>
</evidence>
<accession>A0ABW8JQA9</accession>
<sequence>MTDARLAQLAADLPALRLLTDPSDLEHYGRDWTRRWTPAPLAIALPASVAEVQAVVRWANGHGVAIVPSGGRTGLSGGAVAAHGELVVSLERMNQLLAFDAVDRTLTVQAGMPLQAVQDAAKTHGLIYPVDFAARGSCSIGGNIATNAGGIRVIRYGNTREWIAGLTVVTGTGEVLELNRGLIKNSSGYDLRQLMIASEGTLGIVVEATLKLTDPPPPSQVMLLALPDMDALMRVFALFRARLALQAFEFFTDVALRHVLAHGAQRAIDGEHPYYVVTEFDAADERAQDAALAAFEEGVEQGWISDGVIAQSDAQATALWRLREGITEAVAPRRPYKNDVSVRISAVPDFLHAMQELLTREYPQFEVVWFGHIGDGNLHINVLTPPGMDDAAFIAQCEHVTKHLAVTLRQFGGSISAEHGIGLVKRAYLESTRSAAEIALMRGVRQVFDPNGILNPGKLFIPPPSPDGRH</sequence>
<dbReference type="InterPro" id="IPR006094">
    <property type="entry name" value="Oxid_FAD_bind_N"/>
</dbReference>
<dbReference type="PANTHER" id="PTHR43716">
    <property type="entry name" value="D-2-HYDROXYGLUTARATE DEHYDROGENASE, MITOCHONDRIAL"/>
    <property type="match status" value="1"/>
</dbReference>
<dbReference type="InterPro" id="IPR016164">
    <property type="entry name" value="FAD-linked_Oxase-like_C"/>
</dbReference>
<dbReference type="SUPFAM" id="SSF56176">
    <property type="entry name" value="FAD-binding/transporter-associated domain-like"/>
    <property type="match status" value="1"/>
</dbReference>
<protein>
    <submittedName>
        <fullName evidence="7">FAD-binding oxidoreductase</fullName>
    </submittedName>
</protein>
<dbReference type="InterPro" id="IPR016166">
    <property type="entry name" value="FAD-bd_PCMH"/>
</dbReference>
<dbReference type="Gene3D" id="3.30.70.2190">
    <property type="match status" value="1"/>
</dbReference>
<dbReference type="PANTHER" id="PTHR43716:SF1">
    <property type="entry name" value="D-2-HYDROXYGLUTARATE DEHYDROGENASE, MITOCHONDRIAL"/>
    <property type="match status" value="1"/>
</dbReference>
<dbReference type="InterPro" id="IPR016169">
    <property type="entry name" value="FAD-bd_PCMH_sub2"/>
</dbReference>
<feature type="domain" description="FAD-binding PCMH-type" evidence="6">
    <location>
        <begin position="36"/>
        <end position="215"/>
    </location>
</feature>
<proteinExistence type="inferred from homology"/>
<dbReference type="Pfam" id="PF02913">
    <property type="entry name" value="FAD-oxidase_C"/>
    <property type="match status" value="1"/>
</dbReference>
<dbReference type="InterPro" id="IPR016171">
    <property type="entry name" value="Vanillyl_alc_oxidase_C-sub2"/>
</dbReference>
<reference evidence="7 8" key="1">
    <citation type="submission" date="2020-10" db="EMBL/GenBank/DDBJ databases">
        <title>Phylogeny of dyella-like bacteria.</title>
        <authorList>
            <person name="Fu J."/>
        </authorList>
    </citation>
    <scope>NUCLEOTIDE SEQUENCE [LARGE SCALE GENOMIC DNA]</scope>
    <source>
        <strain evidence="7 8">Gsoil3046</strain>
    </source>
</reference>
<dbReference type="SUPFAM" id="SSF55103">
    <property type="entry name" value="FAD-linked oxidases, C-terminal domain"/>
    <property type="match status" value="1"/>
</dbReference>
<keyword evidence="4" id="KW-0274">FAD</keyword>